<name>F4Q841_CACFS</name>
<keyword evidence="4" id="KW-1185">Reference proteome</keyword>
<evidence type="ECO:0000313" key="3">
    <source>
        <dbReference type="EMBL" id="EGG15941.1"/>
    </source>
</evidence>
<dbReference type="OMA" id="NCESQEL"/>
<dbReference type="RefSeq" id="XP_004352266.1">
    <property type="nucleotide sequence ID" value="XM_004352214.1"/>
</dbReference>
<protein>
    <submittedName>
        <fullName evidence="3">Extracellular matrix protein</fullName>
    </submittedName>
</protein>
<dbReference type="GO" id="GO:0005576">
    <property type="term" value="C:extracellular region"/>
    <property type="evidence" value="ECO:0007669"/>
    <property type="project" value="TreeGrafter"/>
</dbReference>
<proteinExistence type="predicted"/>
<dbReference type="PANTHER" id="PTHR31137">
    <property type="entry name" value="PROTEIN PSIB-RELATED-RELATED"/>
    <property type="match status" value="1"/>
</dbReference>
<accession>F4Q841</accession>
<dbReference type="Proteomes" id="UP000007797">
    <property type="component" value="Unassembled WGS sequence"/>
</dbReference>
<dbReference type="KEGG" id="dfa:DFA_09612"/>
<evidence type="ECO:0000313" key="4">
    <source>
        <dbReference type="Proteomes" id="UP000007797"/>
    </source>
</evidence>
<feature type="region of interest" description="Disordered" evidence="1">
    <location>
        <begin position="523"/>
        <end position="561"/>
    </location>
</feature>
<dbReference type="OrthoDB" id="7783995at2759"/>
<dbReference type="PANTHER" id="PTHR31137:SF5">
    <property type="entry name" value="PROTEIN PSIQ-RELATED"/>
    <property type="match status" value="1"/>
</dbReference>
<evidence type="ECO:0000256" key="2">
    <source>
        <dbReference type="SAM" id="SignalP"/>
    </source>
</evidence>
<reference evidence="4" key="1">
    <citation type="journal article" date="2011" name="Genome Res.">
        <title>Phylogeny-wide analysis of social amoeba genomes highlights ancient origins for complex intercellular communication.</title>
        <authorList>
            <person name="Heidel A.J."/>
            <person name="Lawal H.M."/>
            <person name="Felder M."/>
            <person name="Schilde C."/>
            <person name="Helps N.R."/>
            <person name="Tunggal B."/>
            <person name="Rivero F."/>
            <person name="John U."/>
            <person name="Schleicher M."/>
            <person name="Eichinger L."/>
            <person name="Platzer M."/>
            <person name="Noegel A.A."/>
            <person name="Schaap P."/>
            <person name="Gloeckner G."/>
        </authorList>
    </citation>
    <scope>NUCLEOTIDE SEQUENCE [LARGE SCALE GENOMIC DNA]</scope>
    <source>
        <strain evidence="4">SH3</strain>
    </source>
</reference>
<organism evidence="3 4">
    <name type="scientific">Cavenderia fasciculata</name>
    <name type="common">Slime mold</name>
    <name type="synonym">Dictyostelium fasciculatum</name>
    <dbReference type="NCBI Taxonomy" id="261658"/>
    <lineage>
        <taxon>Eukaryota</taxon>
        <taxon>Amoebozoa</taxon>
        <taxon>Evosea</taxon>
        <taxon>Eumycetozoa</taxon>
        <taxon>Dictyostelia</taxon>
        <taxon>Acytosteliales</taxon>
        <taxon>Cavenderiaceae</taxon>
        <taxon>Cavenderia</taxon>
    </lineage>
</organism>
<dbReference type="EMBL" id="GL883025">
    <property type="protein sequence ID" value="EGG15941.1"/>
    <property type="molecule type" value="Genomic_DNA"/>
</dbReference>
<dbReference type="GeneID" id="14868124"/>
<evidence type="ECO:0000256" key="1">
    <source>
        <dbReference type="SAM" id="MobiDB-lite"/>
    </source>
</evidence>
<sequence length="621" mass="66860">MVNKEGSLFFAIVVLVLILCCNAQPPVIYPYGPIVYFDTTPQRNSLNSDFQNAYWTTNTHGEKGLVDFFLGPDATPVYLPIGASPLGSVQSPASFASYFQEVQDVSIQLNDYSNYMDFDIHFPQEFVYESNPNFQITGQGYDDKSLYPTETEYFDSNGQPQNFHWCASTTIFVELRCKSVSFRNTYSNGNLWIFANNFLVADNPTEFEPIVFGEGPTLLNIFWCNMGTNVRAFNPNRNCESQELCSDGLDCTSDHCDDTTGTCSYRNSCPPSLDACLVNKCDPASNVMMVIHVQWIGAIMVCGHAEQCNTTSLCESAHCRINGFNAECYYNDLCVSIDGCIIGSCVSQDQGCQFVALECDDGDPSTIDACIDGACTTIDCSTTDLCEDAVIVNSTCIFVPNCLSDDKCFPKLCDQTQGCVTNAIDCDDGLDCTRDSCLDGFCVHDDICSTTGVVSTTAIITTTEVISTTGDLPSTTATSTTTGQASTTEIITTTATTTGQASTTEIITTTAVVTTTEVITTTGETSSQVSTLSSTLSDLSTTTGLDPTTSSSSSSSSSGWTTLGGTSFTTHHHQECHIGPDGACFGCHKGQSCVMVSGVGRCLNDQDNCPPIKCSKCRNDL</sequence>
<gene>
    <name evidence="3" type="ORF">DFA_09612</name>
</gene>
<dbReference type="AlphaFoldDB" id="F4Q841"/>
<feature type="signal peptide" evidence="2">
    <location>
        <begin position="1"/>
        <end position="23"/>
    </location>
</feature>
<keyword evidence="2" id="KW-0732">Signal</keyword>
<dbReference type="InterPro" id="IPR051154">
    <property type="entry name" value="Prespore-cell_inducing_factor"/>
</dbReference>
<feature type="chain" id="PRO_5003313852" evidence="2">
    <location>
        <begin position="24"/>
        <end position="621"/>
    </location>
</feature>